<organism evidence="2 3">
    <name type="scientific">Penicillium roqueforti (strain FM164)</name>
    <dbReference type="NCBI Taxonomy" id="1365484"/>
    <lineage>
        <taxon>Eukaryota</taxon>
        <taxon>Fungi</taxon>
        <taxon>Dikarya</taxon>
        <taxon>Ascomycota</taxon>
        <taxon>Pezizomycotina</taxon>
        <taxon>Eurotiomycetes</taxon>
        <taxon>Eurotiomycetidae</taxon>
        <taxon>Eurotiales</taxon>
        <taxon>Aspergillaceae</taxon>
        <taxon>Penicillium</taxon>
    </lineage>
</organism>
<reference evidence="2" key="1">
    <citation type="journal article" date="2014" name="Nat. Commun.">
        <title>Multiple recent horizontal transfers of a large genomic region in cheese making fungi.</title>
        <authorList>
            <person name="Cheeseman K."/>
            <person name="Ropars J."/>
            <person name="Renault P."/>
            <person name="Dupont J."/>
            <person name="Gouzy J."/>
            <person name="Branca A."/>
            <person name="Abraham A.L."/>
            <person name="Ceppi M."/>
            <person name="Conseiller E."/>
            <person name="Debuchy R."/>
            <person name="Malagnac F."/>
            <person name="Goarin A."/>
            <person name="Silar P."/>
            <person name="Lacoste S."/>
            <person name="Sallet E."/>
            <person name="Bensimon A."/>
            <person name="Giraud T."/>
            <person name="Brygoo Y."/>
        </authorList>
    </citation>
    <scope>NUCLEOTIDE SEQUENCE [LARGE SCALE GENOMIC DNA]</scope>
    <source>
        <strain evidence="2">FM164</strain>
    </source>
</reference>
<accession>W6Q4L1</accession>
<protein>
    <submittedName>
        <fullName evidence="2">Genomic scaffold, ProqFM164S02</fullName>
    </submittedName>
</protein>
<dbReference type="EMBL" id="HG792016">
    <property type="protein sequence ID" value="CDM31255.1"/>
    <property type="molecule type" value="Genomic_DNA"/>
</dbReference>
<sequence>MPSRRSAETPQPSGFQAESQEPQVTTSFITEEPRGHSISRISLITTASDHSGMAPYPSSFQVEDPNGYSMTRMSLITTASDHSGMAPHLSGFQVEDAYEMRRMSEITTASDHSGMAPYPSGFQVEDPNGRSMARMSFITTASDHSYAAYASSDEGTPTGLVGNIRRLVGNIRRYFQSRRDNNHESSGRLGRARQHLGFAGRHTGRRFRRRLHDLREQRGERQRHERELRRLENLLANRPPRTSTVDWDFQPQTDWRILPSPWQRESDHEQGSTADPFGED</sequence>
<gene>
    <name evidence="2" type="ORF">PROQFM164_S02g001405</name>
</gene>
<evidence type="ECO:0000313" key="3">
    <source>
        <dbReference type="Proteomes" id="UP000030686"/>
    </source>
</evidence>
<proteinExistence type="predicted"/>
<feature type="compositionally biased region" description="Polar residues" evidence="1">
    <location>
        <begin position="8"/>
        <end position="29"/>
    </location>
</feature>
<feature type="region of interest" description="Disordered" evidence="1">
    <location>
        <begin position="1"/>
        <end position="36"/>
    </location>
</feature>
<feature type="region of interest" description="Disordered" evidence="1">
    <location>
        <begin position="178"/>
        <end position="203"/>
    </location>
</feature>
<keyword evidence="3" id="KW-1185">Reference proteome</keyword>
<dbReference type="Proteomes" id="UP000030686">
    <property type="component" value="Unassembled WGS sequence"/>
</dbReference>
<evidence type="ECO:0000313" key="2">
    <source>
        <dbReference type="EMBL" id="CDM31255.1"/>
    </source>
</evidence>
<name>W6Q4L1_PENRF</name>
<evidence type="ECO:0000256" key="1">
    <source>
        <dbReference type="SAM" id="MobiDB-lite"/>
    </source>
</evidence>
<dbReference type="AlphaFoldDB" id="W6Q4L1"/>
<feature type="region of interest" description="Disordered" evidence="1">
    <location>
        <begin position="258"/>
        <end position="280"/>
    </location>
</feature>